<evidence type="ECO:0000256" key="1">
    <source>
        <dbReference type="SAM" id="MobiDB-lite"/>
    </source>
</evidence>
<gene>
    <name evidence="2" type="ORF">LXO92_10145</name>
</gene>
<protein>
    <submittedName>
        <fullName evidence="2">Uncharacterized protein</fullName>
    </submittedName>
</protein>
<dbReference type="Proteomes" id="UP001320170">
    <property type="component" value="Unassembled WGS sequence"/>
</dbReference>
<keyword evidence="3" id="KW-1185">Reference proteome</keyword>
<proteinExistence type="predicted"/>
<feature type="region of interest" description="Disordered" evidence="1">
    <location>
        <begin position="41"/>
        <end position="60"/>
    </location>
</feature>
<organism evidence="2 3">
    <name type="scientific">Legionella resiliens</name>
    <dbReference type="NCBI Taxonomy" id="2905958"/>
    <lineage>
        <taxon>Bacteria</taxon>
        <taxon>Pseudomonadati</taxon>
        <taxon>Pseudomonadota</taxon>
        <taxon>Gammaproteobacteria</taxon>
        <taxon>Legionellales</taxon>
        <taxon>Legionellaceae</taxon>
        <taxon>Legionella</taxon>
    </lineage>
</organism>
<name>A0ABS8X6K6_9GAMM</name>
<comment type="caution">
    <text evidence="2">The sequence shown here is derived from an EMBL/GenBank/DDBJ whole genome shotgun (WGS) entry which is preliminary data.</text>
</comment>
<accession>A0ABS8X6K6</accession>
<evidence type="ECO:0000313" key="3">
    <source>
        <dbReference type="Proteomes" id="UP001320170"/>
    </source>
</evidence>
<evidence type="ECO:0000313" key="2">
    <source>
        <dbReference type="EMBL" id="MCE3532738.1"/>
    </source>
</evidence>
<reference evidence="2 3" key="1">
    <citation type="journal article" date="2024" name="Pathogens">
        <title>Characterization of a Novel Species of Legionella Isolated from a Healthcare Facility: Legionella resiliens sp. nov.</title>
        <authorList>
            <person name="Cristino S."/>
            <person name="Pascale M.R."/>
            <person name="Marino F."/>
            <person name="Derelitto C."/>
            <person name="Salaris S."/>
            <person name="Orsini M."/>
            <person name="Squarzoni S."/>
            <person name="Grottola A."/>
            <person name="Girolamini L."/>
        </authorList>
    </citation>
    <scope>NUCLEOTIDE SEQUENCE [LARGE SCALE GENOMIC DNA]</scope>
    <source>
        <strain evidence="2 3">8cVS16</strain>
    </source>
</reference>
<dbReference type="EMBL" id="JAJTND010000004">
    <property type="protein sequence ID" value="MCE3532738.1"/>
    <property type="molecule type" value="Genomic_DNA"/>
</dbReference>
<dbReference type="RefSeq" id="WP_232890893.1">
    <property type="nucleotide sequence ID" value="NZ_JAJSPM010000005.1"/>
</dbReference>
<sequence length="93" mass="10401">MRLLAGPFNLTETRQYKISSSEHTSDQESSVKILRRLSASNASKSTITKGCDEPQIPAENPAVNITPQEEISDQENEINADNKEHFVLVKFLL</sequence>